<dbReference type="PANTHER" id="PTHR42973:SF53">
    <property type="entry name" value="FAD-BINDING PCMH-TYPE DOMAIN-CONTAINING PROTEIN-RELATED"/>
    <property type="match status" value="1"/>
</dbReference>
<dbReference type="KEGG" id="ela:UCREL1_4816"/>
<evidence type="ECO:0000256" key="6">
    <source>
        <dbReference type="ARBA" id="ARBA00023242"/>
    </source>
</evidence>
<keyword evidence="4" id="KW-0274">FAD</keyword>
<gene>
    <name evidence="13" type="ORF">UCREL1_4816</name>
</gene>
<evidence type="ECO:0000256" key="8">
    <source>
        <dbReference type="SAM" id="MobiDB-lite"/>
    </source>
</evidence>
<dbReference type="InterPro" id="IPR036864">
    <property type="entry name" value="Zn2-C6_fun-type_DNA-bd_sf"/>
</dbReference>
<accession>M7SV88</accession>
<dbReference type="Pfam" id="PF04082">
    <property type="entry name" value="Fungal_trans"/>
    <property type="match status" value="1"/>
</dbReference>
<dbReference type="GO" id="GO:0003677">
    <property type="term" value="F:DNA binding"/>
    <property type="evidence" value="ECO:0007669"/>
    <property type="project" value="InterPro"/>
</dbReference>
<feature type="region of interest" description="Disordered" evidence="8">
    <location>
        <begin position="682"/>
        <end position="707"/>
    </location>
</feature>
<evidence type="ECO:0000313" key="14">
    <source>
        <dbReference type="Proteomes" id="UP000012174"/>
    </source>
</evidence>
<proteinExistence type="inferred from homology"/>
<dbReference type="GO" id="GO:0006351">
    <property type="term" value="P:DNA-templated transcription"/>
    <property type="evidence" value="ECO:0007669"/>
    <property type="project" value="InterPro"/>
</dbReference>
<reference evidence="14" key="1">
    <citation type="journal article" date="2013" name="Genome Announc.">
        <title>Draft genome sequence of the grapevine dieback fungus Eutypa lata UCR-EL1.</title>
        <authorList>
            <person name="Blanco-Ulate B."/>
            <person name="Rolshausen P.E."/>
            <person name="Cantu D."/>
        </authorList>
    </citation>
    <scope>NUCLEOTIDE SEQUENCE [LARGE SCALE GENOMIC DNA]</scope>
    <source>
        <strain evidence="14">UCR-EL1</strain>
    </source>
</reference>
<evidence type="ECO:0000256" key="3">
    <source>
        <dbReference type="ARBA" id="ARBA00022723"/>
    </source>
</evidence>
<keyword evidence="14" id="KW-1185">Reference proteome</keyword>
<keyword evidence="9" id="KW-0812">Transmembrane</keyword>
<dbReference type="SUPFAM" id="SSF56176">
    <property type="entry name" value="FAD-binding/transporter-associated domain-like"/>
    <property type="match status" value="1"/>
</dbReference>
<evidence type="ECO:0000313" key="13">
    <source>
        <dbReference type="EMBL" id="EMR68172.1"/>
    </source>
</evidence>
<evidence type="ECO:0000256" key="5">
    <source>
        <dbReference type="ARBA" id="ARBA00023002"/>
    </source>
</evidence>
<dbReference type="Gene3D" id="4.10.240.10">
    <property type="entry name" value="Zn(2)-C6 fungal-type DNA-binding domain"/>
    <property type="match status" value="1"/>
</dbReference>
<dbReference type="PROSITE" id="PS50048">
    <property type="entry name" value="ZN2_CY6_FUNGAL_2"/>
    <property type="match status" value="1"/>
</dbReference>
<feature type="signal peptide" evidence="10">
    <location>
        <begin position="1"/>
        <end position="20"/>
    </location>
</feature>
<evidence type="ECO:0000256" key="1">
    <source>
        <dbReference type="ARBA" id="ARBA00005466"/>
    </source>
</evidence>
<dbReference type="HOGENOM" id="CLU_272249_0_0_1"/>
<dbReference type="GO" id="GO:0071949">
    <property type="term" value="F:FAD binding"/>
    <property type="evidence" value="ECO:0007669"/>
    <property type="project" value="InterPro"/>
</dbReference>
<dbReference type="SUPFAM" id="SSF57701">
    <property type="entry name" value="Zn2/Cys6 DNA-binding domain"/>
    <property type="match status" value="1"/>
</dbReference>
<feature type="coiled-coil region" evidence="7">
    <location>
        <begin position="423"/>
        <end position="450"/>
    </location>
</feature>
<dbReference type="InterPro" id="IPR007219">
    <property type="entry name" value="XnlR_reg_dom"/>
</dbReference>
<keyword evidence="7" id="KW-0175">Coiled coil</keyword>
<feature type="domain" description="Zn(2)-C6 fungal-type" evidence="11">
    <location>
        <begin position="506"/>
        <end position="535"/>
    </location>
</feature>
<comment type="similarity">
    <text evidence="1">Belongs to the oxygen-dependent FAD-linked oxidoreductase family.</text>
</comment>
<keyword evidence="5" id="KW-0560">Oxidoreductase</keyword>
<dbReference type="PROSITE" id="PS51387">
    <property type="entry name" value="FAD_PCMH"/>
    <property type="match status" value="1"/>
</dbReference>
<dbReference type="SMART" id="SM00066">
    <property type="entry name" value="GAL4"/>
    <property type="match status" value="1"/>
</dbReference>
<feature type="chain" id="PRO_5004085016" evidence="10">
    <location>
        <begin position="21"/>
        <end position="1187"/>
    </location>
</feature>
<dbReference type="InterPro" id="IPR016166">
    <property type="entry name" value="FAD-bd_PCMH"/>
</dbReference>
<evidence type="ECO:0000256" key="2">
    <source>
        <dbReference type="ARBA" id="ARBA00022630"/>
    </source>
</evidence>
<keyword evidence="9" id="KW-1133">Transmembrane helix</keyword>
<dbReference type="CDD" id="cd12148">
    <property type="entry name" value="fungal_TF_MHR"/>
    <property type="match status" value="1"/>
</dbReference>
<dbReference type="GO" id="GO:0000981">
    <property type="term" value="F:DNA-binding transcription factor activity, RNA polymerase II-specific"/>
    <property type="evidence" value="ECO:0007669"/>
    <property type="project" value="InterPro"/>
</dbReference>
<dbReference type="Proteomes" id="UP000012174">
    <property type="component" value="Unassembled WGS sequence"/>
</dbReference>
<feature type="transmembrane region" description="Helical" evidence="9">
    <location>
        <begin position="968"/>
        <end position="990"/>
    </location>
</feature>
<name>M7SV88_EUTLA</name>
<dbReference type="InterPro" id="IPR016169">
    <property type="entry name" value="FAD-bd_PCMH_sub2"/>
</dbReference>
<dbReference type="PANTHER" id="PTHR42973">
    <property type="entry name" value="BINDING OXIDOREDUCTASE, PUTATIVE (AFU_ORTHOLOGUE AFUA_1G17690)-RELATED"/>
    <property type="match status" value="1"/>
</dbReference>
<keyword evidence="9" id="KW-0472">Membrane</keyword>
<keyword evidence="2" id="KW-0285">Flavoprotein</keyword>
<dbReference type="EMBL" id="KB706296">
    <property type="protein sequence ID" value="EMR68172.1"/>
    <property type="molecule type" value="Genomic_DNA"/>
</dbReference>
<feature type="transmembrane region" description="Helical" evidence="9">
    <location>
        <begin position="760"/>
        <end position="777"/>
    </location>
</feature>
<dbReference type="InterPro" id="IPR036318">
    <property type="entry name" value="FAD-bd_PCMH-like_sf"/>
</dbReference>
<dbReference type="CDD" id="cd00067">
    <property type="entry name" value="GAL4"/>
    <property type="match status" value="1"/>
</dbReference>
<keyword evidence="10" id="KW-0732">Signal</keyword>
<evidence type="ECO:0000256" key="10">
    <source>
        <dbReference type="SAM" id="SignalP"/>
    </source>
</evidence>
<dbReference type="AlphaFoldDB" id="M7SV88"/>
<evidence type="ECO:0000256" key="7">
    <source>
        <dbReference type="SAM" id="Coils"/>
    </source>
</evidence>
<evidence type="ECO:0000259" key="11">
    <source>
        <dbReference type="PROSITE" id="PS50048"/>
    </source>
</evidence>
<dbReference type="Pfam" id="PF01565">
    <property type="entry name" value="FAD_binding_4"/>
    <property type="match status" value="1"/>
</dbReference>
<dbReference type="Pfam" id="PF00172">
    <property type="entry name" value="Zn_clus"/>
    <property type="match status" value="1"/>
</dbReference>
<feature type="domain" description="FAD-binding PCMH-type" evidence="12">
    <location>
        <begin position="66"/>
        <end position="241"/>
    </location>
</feature>
<dbReference type="OrthoDB" id="103819at2759"/>
<dbReference type="STRING" id="1287681.M7SV88"/>
<dbReference type="InterPro" id="IPR001138">
    <property type="entry name" value="Zn2Cys6_DnaBD"/>
</dbReference>
<evidence type="ECO:0000256" key="9">
    <source>
        <dbReference type="SAM" id="Phobius"/>
    </source>
</evidence>
<protein>
    <submittedName>
        <fullName evidence="13">Putative fad binding domain-containing protein</fullName>
    </submittedName>
</protein>
<dbReference type="GO" id="GO:0008270">
    <property type="term" value="F:zinc ion binding"/>
    <property type="evidence" value="ECO:0007669"/>
    <property type="project" value="InterPro"/>
</dbReference>
<keyword evidence="6" id="KW-0539">Nucleus</keyword>
<evidence type="ECO:0000256" key="4">
    <source>
        <dbReference type="ARBA" id="ARBA00022827"/>
    </source>
</evidence>
<dbReference type="SMART" id="SM00906">
    <property type="entry name" value="Fungal_trans"/>
    <property type="match status" value="1"/>
</dbReference>
<dbReference type="Gene3D" id="3.30.465.10">
    <property type="match status" value="1"/>
</dbReference>
<dbReference type="eggNOG" id="KOG1231">
    <property type="taxonomic scope" value="Eukaryota"/>
</dbReference>
<dbReference type="InterPro" id="IPR006094">
    <property type="entry name" value="Oxid_FAD_bind_N"/>
</dbReference>
<evidence type="ECO:0000259" key="12">
    <source>
        <dbReference type="PROSITE" id="PS51387"/>
    </source>
</evidence>
<feature type="transmembrane region" description="Helical" evidence="9">
    <location>
        <begin position="1032"/>
        <end position="1057"/>
    </location>
</feature>
<dbReference type="GO" id="GO:0016491">
    <property type="term" value="F:oxidoreductase activity"/>
    <property type="evidence" value="ECO:0007669"/>
    <property type="project" value="UniProtKB-KW"/>
</dbReference>
<sequence>MFKTLITAITALSRLSTVAAEASRTVASSGIPACDALQDAGLANRILFPADPAYDAEIETWPSENGRLRPYCLVLPRCTEEVSAALTALVNINNGAGDWHIAVRSGGHSYPGSNNIDRGVTIDLSMMNSSSYDPGTNLAGIQPGGRWKKVYADLEEHGVTVAGGRDGGVGVGGFLLGGGISFFSNHKGFGCDSVINYEVVLANGTVINANSTANADLWRALKGGGSNFGIVTRYDMEAIPSQDLYYDLRVLSSDYSDDVVDAVVGFAAQDDSFADNALVTLFTYKPESEITVTTIYVNVAGNGNATTAFDKVKSLPALTNFTTFQNMADAAAGSELADAGRSAASTLSFQNDPQIVRRVLELHNDFVDTLKQSIDPKKFQTTAIFQPFPSYIAAISKEQGGNMLGLDEVPTDFIMFTGGVGVANGTERDFALAQAELNKLTAQIKEVSKSMGGEMDFVYLNYAYAFQDPLGSYGPKNVQHIRDVAAAYDPAEVFQRRVPGGFKISRCDNCKARKTKCDRQSPCASCVTLNVACRTTHGASEKRQRVLLSSKYEDAMQDVNRQLADVKEMLRTVMSSTEPGLPCPPAPTATATAIATSLGAPLPMGASSEQHAYHTPRSMIDEQVPTLSSVNEGYNGDSSFQSHAYRVKNALEAAFAASELIDVEALSTLPPPPQKVKELLRGVDTGDSPTDDDTAPKLLQGGQQDRGEVGNIPLPPMDVVLKLLRLVKADKQRFFIDVPMFQEDEFVGMCRDVYFATEPVSLWVWIGVNVGLYFLFLDVGRVSCARIGTTVEDMRSHVAVLLANAEAALQSLRLCSEPSVESCRALALLSGAARACLDLGFHRLPNHVETRDNHQKRAVFWYIYSWDKGLAITCGRTPVIHQYDVTTDFRTGLQSLGHVPAQLYGAFLDYAVITGEIQQNLFSASAHRASQQVRIQHVKSFASRITEIQSVVRHASDNRDDPTWDDMYSFVVVVLELMLHSLLTIVYRILPPSSTQAHPLQCSDECVVSARMALSTLTKVGNDMLQISSTGWSMMLSVVLSLVPFVSFIVLAGNAIATTSNDDLELLYSALSVLAPVTESSPTIQKMHDACDKFSRIAGLIVSNAKEGSLNHKEQQEEISNNGLPPNISTSHPDILSQADPISIDYSFPMAQEDWDSVMMGFESELGDYDSRTLANIIEPYIANPGW</sequence>
<dbReference type="InterPro" id="IPR050416">
    <property type="entry name" value="FAD-linked_Oxidoreductase"/>
</dbReference>
<keyword evidence="3" id="KW-0479">Metal-binding</keyword>
<organism evidence="13 14">
    <name type="scientific">Eutypa lata (strain UCR-EL1)</name>
    <name type="common">Grapevine dieback disease fungus</name>
    <name type="synonym">Eutypa armeniacae</name>
    <dbReference type="NCBI Taxonomy" id="1287681"/>
    <lineage>
        <taxon>Eukaryota</taxon>
        <taxon>Fungi</taxon>
        <taxon>Dikarya</taxon>
        <taxon>Ascomycota</taxon>
        <taxon>Pezizomycotina</taxon>
        <taxon>Sordariomycetes</taxon>
        <taxon>Xylariomycetidae</taxon>
        <taxon>Xylariales</taxon>
        <taxon>Diatrypaceae</taxon>
        <taxon>Eutypa</taxon>
    </lineage>
</organism>